<sequence>MEPIGQSLDALRRALDARELSSRELAQACIARTQATRALNIYVDFDEAALLAQADAADRRLRAGERLPLLGIPVALKDNIDALGFACGAGTRALHGQHPRQDAALVARLRGAGALIAGKVGMHELAFGITNNNAVTQAVHNPRDPSRIPGGSSGGSGAAVAAGVVPAAIGTDTGGSVRVPAALCGVAGLRPTVGRVPGQGLAPISSTRDTAGPLALNIRDCATLDAVLTGTDPGLVPTPLRGLRLGVPRERFWDDLQPAVRACAEQALQALAEVGVELVDVALPGLGEANDAAGFPIALYEFVRDMRAYLETTQRGVGLEALVAAIASPDVAAACQPLLAGGAIPPALYEQALASRRRLQSLYAEAWRAARVQALVFPTTPRTAAPIGEDETVELNGQRLPTFPTFIRNTDPGSNASLPGVTLPIGFDGRLPIGLALDAPIGADRALLAIAASVEDLFPPARPIASPAP</sequence>
<dbReference type="AlphaFoldDB" id="A0A372EGL3"/>
<dbReference type="Pfam" id="PF01425">
    <property type="entry name" value="Amidase"/>
    <property type="match status" value="1"/>
</dbReference>
<dbReference type="RefSeq" id="WP_116960000.1">
    <property type="nucleotide sequence ID" value="NZ_QVLS01000010.1"/>
</dbReference>
<dbReference type="PANTHER" id="PTHR11895:SF151">
    <property type="entry name" value="GLUTAMYL-TRNA(GLN) AMIDOTRANSFERASE SUBUNIT A"/>
    <property type="match status" value="1"/>
</dbReference>
<dbReference type="Gene3D" id="3.90.1300.10">
    <property type="entry name" value="Amidase signature (AS) domain"/>
    <property type="match status" value="1"/>
</dbReference>
<gene>
    <name evidence="2" type="primary">iaaH</name>
    <name evidence="2" type="ORF">DY262_15410</name>
</gene>
<dbReference type="InterPro" id="IPR023631">
    <property type="entry name" value="Amidase_dom"/>
</dbReference>
<evidence type="ECO:0000313" key="3">
    <source>
        <dbReference type="Proteomes" id="UP000261931"/>
    </source>
</evidence>
<dbReference type="EMBL" id="QVLS01000010">
    <property type="protein sequence ID" value="RFP77594.1"/>
    <property type="molecule type" value="Genomic_DNA"/>
</dbReference>
<feature type="domain" description="Amidase" evidence="1">
    <location>
        <begin position="24"/>
        <end position="448"/>
    </location>
</feature>
<dbReference type="InterPro" id="IPR020556">
    <property type="entry name" value="Amidase_CS"/>
</dbReference>
<dbReference type="SUPFAM" id="SSF75304">
    <property type="entry name" value="Amidase signature (AS) enzymes"/>
    <property type="match status" value="1"/>
</dbReference>
<dbReference type="PANTHER" id="PTHR11895">
    <property type="entry name" value="TRANSAMIDASE"/>
    <property type="match status" value="1"/>
</dbReference>
<name>A0A372EGL3_9BURK</name>
<accession>A0A372EGL3</accession>
<comment type="caution">
    <text evidence="2">The sequence shown here is derived from an EMBL/GenBank/DDBJ whole genome shotgun (WGS) entry which is preliminary data.</text>
</comment>
<dbReference type="NCBIfam" id="NF005688">
    <property type="entry name" value="PRK07488.1"/>
    <property type="match status" value="1"/>
</dbReference>
<evidence type="ECO:0000313" key="2">
    <source>
        <dbReference type="EMBL" id="RFP77594.1"/>
    </source>
</evidence>
<dbReference type="InterPro" id="IPR000120">
    <property type="entry name" value="Amidase"/>
</dbReference>
<dbReference type="InterPro" id="IPR036928">
    <property type="entry name" value="AS_sf"/>
</dbReference>
<reference evidence="2 3" key="1">
    <citation type="submission" date="2018-08" db="EMBL/GenBank/DDBJ databases">
        <title>Hydrogenophaga sp. LA-38 isolated from sludge.</title>
        <authorList>
            <person name="Im W.-T."/>
        </authorList>
    </citation>
    <scope>NUCLEOTIDE SEQUENCE [LARGE SCALE GENOMIC DNA]</scope>
    <source>
        <strain evidence="2 3">LA-38</strain>
    </source>
</reference>
<keyword evidence="2" id="KW-0378">Hydrolase</keyword>
<dbReference type="Proteomes" id="UP000261931">
    <property type="component" value="Unassembled WGS sequence"/>
</dbReference>
<keyword evidence="3" id="KW-1185">Reference proteome</keyword>
<evidence type="ECO:0000259" key="1">
    <source>
        <dbReference type="Pfam" id="PF01425"/>
    </source>
</evidence>
<dbReference type="GO" id="GO:0016787">
    <property type="term" value="F:hydrolase activity"/>
    <property type="evidence" value="ECO:0007669"/>
    <property type="project" value="UniProtKB-KW"/>
</dbReference>
<organism evidence="2 3">
    <name type="scientific">Hydrogenophaga borbori</name>
    <dbReference type="NCBI Taxonomy" id="2294117"/>
    <lineage>
        <taxon>Bacteria</taxon>
        <taxon>Pseudomonadati</taxon>
        <taxon>Pseudomonadota</taxon>
        <taxon>Betaproteobacteria</taxon>
        <taxon>Burkholderiales</taxon>
        <taxon>Comamonadaceae</taxon>
        <taxon>Hydrogenophaga</taxon>
    </lineage>
</organism>
<protein>
    <submittedName>
        <fullName evidence="2">Indoleacetamide hydrolase</fullName>
    </submittedName>
</protein>
<dbReference type="PROSITE" id="PS00571">
    <property type="entry name" value="AMIDASES"/>
    <property type="match status" value="1"/>
</dbReference>
<proteinExistence type="predicted"/>